<proteinExistence type="predicted"/>
<evidence type="ECO:0000313" key="1">
    <source>
        <dbReference type="EMBL" id="AEH83091.1"/>
    </source>
</evidence>
<dbReference type="Proteomes" id="UP000009045">
    <property type="component" value="Plasmid pSmeSM11d"/>
</dbReference>
<dbReference type="PATRIC" id="fig|707241.3.peg.5937"/>
<sequence>MEPRSFHFVKKKRPILTFELHISEHMMSYDWTGERTRRMKMMRYAIAIALALGLIAGAASWTLQTI</sequence>
<evidence type="ECO:0000313" key="2">
    <source>
        <dbReference type="Proteomes" id="UP000009045"/>
    </source>
</evidence>
<keyword evidence="1" id="KW-0614">Plasmid</keyword>
<reference evidence="1 2" key="1">
    <citation type="journal article" date="2011" name="J. Biotechnol.">
        <title>The complete genome sequence of the dominant Sinorhizobium meliloti field isolate SM11 extends the S. meliloti pan-genome.</title>
        <authorList>
            <person name="Schneiker-Bekel S."/>
            <person name="Wibberg D."/>
            <person name="Bekel T."/>
            <person name="Blom J."/>
            <person name="Linke B."/>
            <person name="Neuweger H."/>
            <person name="Stiens M."/>
            <person name="Vorholter F.J."/>
            <person name="Weidner S."/>
            <person name="Goesmann A."/>
            <person name="Puhler A."/>
            <person name="Schluter A."/>
        </authorList>
    </citation>
    <scope>NUCLEOTIDE SEQUENCE [LARGE SCALE GENOMIC DNA]</scope>
    <source>
        <strain evidence="1 2">SM11</strain>
        <plasmid evidence="2">pSmeSM11d</plasmid>
    </source>
</reference>
<dbReference type="EMBL" id="CP001832">
    <property type="protein sequence ID" value="AEH83091.1"/>
    <property type="molecule type" value="Genomic_DNA"/>
</dbReference>
<dbReference type="HOGENOM" id="CLU_2828910_0_0_5"/>
<dbReference type="KEGG" id="smx:SM11_pD0258"/>
<gene>
    <name evidence="1" type="ordered locus">SM11_pD0258</name>
</gene>
<organism evidence="1 2">
    <name type="scientific">Sinorhizobium meliloti (strain SM11)</name>
    <dbReference type="NCBI Taxonomy" id="707241"/>
    <lineage>
        <taxon>Bacteria</taxon>
        <taxon>Pseudomonadati</taxon>
        <taxon>Pseudomonadota</taxon>
        <taxon>Alphaproteobacteria</taxon>
        <taxon>Hyphomicrobiales</taxon>
        <taxon>Rhizobiaceae</taxon>
        <taxon>Sinorhizobium/Ensifer group</taxon>
        <taxon>Sinorhizobium</taxon>
    </lineage>
</organism>
<name>F7XJ84_SINMM</name>
<accession>F7XJ84</accession>
<protein>
    <submittedName>
        <fullName evidence="1">Uncharacterized protein</fullName>
    </submittedName>
</protein>
<geneLocation type="plasmid" evidence="1 2">
    <name>pSmeSM11d</name>
</geneLocation>
<dbReference type="AlphaFoldDB" id="F7XJ84"/>